<dbReference type="RefSeq" id="WP_038268647.1">
    <property type="nucleotide sequence ID" value="NZ_AYXY01000026.1"/>
</dbReference>
<dbReference type="Pfam" id="PF12686">
    <property type="entry name" value="DUF3800"/>
    <property type="match status" value="1"/>
</dbReference>
<reference evidence="1 2" key="2">
    <citation type="journal article" date="2016" name="Genome Announc.">
        <title>Draft Genome Sequence of Zhouia amylolytica AD3, Isolated from Tidal Flat Sediment.</title>
        <authorList>
            <person name="Jia B."/>
            <person name="Jin H.M."/>
            <person name="Lee H.J."/>
            <person name="Jeon C.O."/>
        </authorList>
    </citation>
    <scope>NUCLEOTIDE SEQUENCE [LARGE SCALE GENOMIC DNA]</scope>
    <source>
        <strain evidence="1 2">AD3</strain>
    </source>
</reference>
<dbReference type="EMBL" id="AYXY01000026">
    <property type="protein sequence ID" value="ETN94010.1"/>
    <property type="molecule type" value="Genomic_DNA"/>
</dbReference>
<evidence type="ECO:0000313" key="2">
    <source>
        <dbReference type="Proteomes" id="UP000018850"/>
    </source>
</evidence>
<dbReference type="InterPro" id="IPR024524">
    <property type="entry name" value="DUF3800"/>
</dbReference>
<dbReference type="PATRIC" id="fig|1286632.3.peg.2810"/>
<evidence type="ECO:0008006" key="3">
    <source>
        <dbReference type="Google" id="ProtNLM"/>
    </source>
</evidence>
<keyword evidence="2" id="KW-1185">Reference proteome</keyword>
<comment type="caution">
    <text evidence="1">The sequence shown here is derived from an EMBL/GenBank/DDBJ whole genome shotgun (WGS) entry which is preliminary data.</text>
</comment>
<gene>
    <name evidence="1" type="ORF">P278_28140</name>
</gene>
<proteinExistence type="predicted"/>
<protein>
    <recommendedName>
        <fullName evidence="3">DUF3800 domain-containing protein</fullName>
    </recommendedName>
</protein>
<accession>W2UIK6</accession>
<evidence type="ECO:0000313" key="1">
    <source>
        <dbReference type="EMBL" id="ETN94010.1"/>
    </source>
</evidence>
<reference evidence="2" key="1">
    <citation type="submission" date="2013-11" db="EMBL/GenBank/DDBJ databases">
        <title>Draft genome sequence from a member of Zhouia, isolated tidal flat.</title>
        <authorList>
            <person name="Jin H."/>
            <person name="Jeon C.O."/>
        </authorList>
    </citation>
    <scope>NUCLEOTIDE SEQUENCE [LARGE SCALE GENOMIC DNA]</scope>
    <source>
        <strain evidence="2">AD3</strain>
    </source>
</reference>
<dbReference type="AlphaFoldDB" id="W2UIK6"/>
<dbReference type="eggNOG" id="ENOG502Z8AJ">
    <property type="taxonomic scope" value="Bacteria"/>
</dbReference>
<sequence>MDFEVYCDESGLEALTQKDAHLYIAIGGIWMPANYRPIFKEKFNEIRKKYNVSRELKWNKISPKFFDLHKEIIDYFFQTEQLRFRVILIEAIKVDNYTFNDKDGELGFYKFYYQLLHHWIYDYNSYNIFLDLKENRDKGRLKVLYRCLDYANLTSDIKQVQGLPSDESLGIQLADILTGLTNAKFNNKITSSAKLGLIEYVENTYLGKAIKPTPKWEEKFNVFKINLQGGW</sequence>
<dbReference type="Proteomes" id="UP000018850">
    <property type="component" value="Unassembled WGS sequence"/>
</dbReference>
<name>W2UIK6_9FLAO</name>
<organism evidence="1 2">
    <name type="scientific">Zhouia amylolytica AD3</name>
    <dbReference type="NCBI Taxonomy" id="1286632"/>
    <lineage>
        <taxon>Bacteria</taxon>
        <taxon>Pseudomonadati</taxon>
        <taxon>Bacteroidota</taxon>
        <taxon>Flavobacteriia</taxon>
        <taxon>Flavobacteriales</taxon>
        <taxon>Flavobacteriaceae</taxon>
        <taxon>Zhouia</taxon>
    </lineage>
</organism>